<dbReference type="AlphaFoldDB" id="A0A9D5AA38"/>
<dbReference type="SUPFAM" id="SSF47090">
    <property type="entry name" value="PGBD-like"/>
    <property type="match status" value="1"/>
</dbReference>
<sequence length="261" mass="30284">MSFSAPTLPITLTVTVNSTLSFTTTLPFLKPHFPSYKFKSLVSHCSISDREEHRWLREEQRWLREEQRWIREENRWSRERDELLREISELKLQVQSLERRILSSPASSSSTSDAVANVASLLQVLKDKNLVLESGSSQRRLVFDEEAEEKESEEVVEDVKEIVVVEEPVVRLKKRIILRTGSEGDEVQKLQEALLKLGFYSGEEDMEFSCFSSGTERAVKTWQARFGDKDYGHRQCKGNQKIYYCFTKGMVVVILDVFFAF</sequence>
<proteinExistence type="predicted"/>
<dbReference type="Gramene" id="Psat06G0379500-T2">
    <property type="protein sequence ID" value="KAI5398135.1"/>
    <property type="gene ID" value="KIW84_063795"/>
</dbReference>
<organism evidence="3 4">
    <name type="scientific">Pisum sativum</name>
    <name type="common">Garden pea</name>
    <name type="synonym">Lathyrus oleraceus</name>
    <dbReference type="NCBI Taxonomy" id="3888"/>
    <lineage>
        <taxon>Eukaryota</taxon>
        <taxon>Viridiplantae</taxon>
        <taxon>Streptophyta</taxon>
        <taxon>Embryophyta</taxon>
        <taxon>Tracheophyta</taxon>
        <taxon>Spermatophyta</taxon>
        <taxon>Magnoliopsida</taxon>
        <taxon>eudicotyledons</taxon>
        <taxon>Gunneridae</taxon>
        <taxon>Pentapetalae</taxon>
        <taxon>rosids</taxon>
        <taxon>fabids</taxon>
        <taxon>Fabales</taxon>
        <taxon>Fabaceae</taxon>
        <taxon>Papilionoideae</taxon>
        <taxon>50 kb inversion clade</taxon>
        <taxon>NPAAA clade</taxon>
        <taxon>Hologalegina</taxon>
        <taxon>IRL clade</taxon>
        <taxon>Fabeae</taxon>
        <taxon>Lathyrus</taxon>
    </lineage>
</organism>
<dbReference type="Proteomes" id="UP001058974">
    <property type="component" value="Chromosome 6"/>
</dbReference>
<accession>A0A9D5AA38</accession>
<dbReference type="GO" id="GO:0140096">
    <property type="term" value="F:catalytic activity, acting on a protein"/>
    <property type="evidence" value="ECO:0007669"/>
    <property type="project" value="UniProtKB-ARBA"/>
</dbReference>
<dbReference type="EMBL" id="JAMSHJ010000006">
    <property type="protein sequence ID" value="KAI5398135.1"/>
    <property type="molecule type" value="Genomic_DNA"/>
</dbReference>
<keyword evidence="1" id="KW-0175">Coiled coil</keyword>
<comment type="caution">
    <text evidence="3">The sequence shown here is derived from an EMBL/GenBank/DDBJ whole genome shotgun (WGS) entry which is preliminary data.</text>
</comment>
<keyword evidence="4" id="KW-1185">Reference proteome</keyword>
<dbReference type="InterPro" id="IPR036366">
    <property type="entry name" value="PGBDSf"/>
</dbReference>
<evidence type="ECO:0000259" key="2">
    <source>
        <dbReference type="Pfam" id="PF01471"/>
    </source>
</evidence>
<evidence type="ECO:0000256" key="1">
    <source>
        <dbReference type="SAM" id="Coils"/>
    </source>
</evidence>
<name>A0A9D5AA38_PEA</name>
<dbReference type="InterPro" id="IPR002477">
    <property type="entry name" value="Peptidoglycan-bd-like"/>
</dbReference>
<evidence type="ECO:0000313" key="4">
    <source>
        <dbReference type="Proteomes" id="UP001058974"/>
    </source>
</evidence>
<dbReference type="InterPro" id="IPR036365">
    <property type="entry name" value="PGBD-like_sf"/>
</dbReference>
<gene>
    <name evidence="3" type="ORF">KIW84_063795</name>
</gene>
<protein>
    <recommendedName>
        <fullName evidence="2">Peptidoglycan binding-like domain-containing protein</fullName>
    </recommendedName>
</protein>
<feature type="domain" description="Peptidoglycan binding-like" evidence="2">
    <location>
        <begin position="184"/>
        <end position="227"/>
    </location>
</feature>
<dbReference type="Gene3D" id="1.10.101.10">
    <property type="entry name" value="PGBD-like superfamily/PGBD"/>
    <property type="match status" value="1"/>
</dbReference>
<dbReference type="Pfam" id="PF01471">
    <property type="entry name" value="PG_binding_1"/>
    <property type="match status" value="1"/>
</dbReference>
<reference evidence="3 4" key="1">
    <citation type="journal article" date="2022" name="Nat. Genet.">
        <title>Improved pea reference genome and pan-genome highlight genomic features and evolutionary characteristics.</title>
        <authorList>
            <person name="Yang T."/>
            <person name="Liu R."/>
            <person name="Luo Y."/>
            <person name="Hu S."/>
            <person name="Wang D."/>
            <person name="Wang C."/>
            <person name="Pandey M.K."/>
            <person name="Ge S."/>
            <person name="Xu Q."/>
            <person name="Li N."/>
            <person name="Li G."/>
            <person name="Huang Y."/>
            <person name="Saxena R.K."/>
            <person name="Ji Y."/>
            <person name="Li M."/>
            <person name="Yan X."/>
            <person name="He Y."/>
            <person name="Liu Y."/>
            <person name="Wang X."/>
            <person name="Xiang C."/>
            <person name="Varshney R.K."/>
            <person name="Ding H."/>
            <person name="Gao S."/>
            <person name="Zong X."/>
        </authorList>
    </citation>
    <scope>NUCLEOTIDE SEQUENCE [LARGE SCALE GENOMIC DNA]</scope>
    <source>
        <strain evidence="3 4">cv. Zhongwan 6</strain>
    </source>
</reference>
<evidence type="ECO:0000313" key="3">
    <source>
        <dbReference type="EMBL" id="KAI5398135.1"/>
    </source>
</evidence>
<feature type="coiled-coil region" evidence="1">
    <location>
        <begin position="73"/>
        <end position="100"/>
    </location>
</feature>